<keyword evidence="3" id="KW-0813">Transport</keyword>
<reference evidence="9 10" key="1">
    <citation type="submission" date="2024-03" db="EMBL/GenBank/DDBJ databases">
        <title>Human intestinal bacterial collection.</title>
        <authorList>
            <person name="Pauvert C."/>
            <person name="Hitch T.C.A."/>
            <person name="Clavel T."/>
        </authorList>
    </citation>
    <scope>NUCLEOTIDE SEQUENCE [LARGE SCALE GENOMIC DNA]</scope>
    <source>
        <strain evidence="9 10">CLA-JM-H44</strain>
    </source>
</reference>
<accession>A0ABV1E0G1</accession>
<evidence type="ECO:0000256" key="4">
    <source>
        <dbReference type="ARBA" id="ARBA00022692"/>
    </source>
</evidence>
<evidence type="ECO:0000256" key="3">
    <source>
        <dbReference type="ARBA" id="ARBA00022448"/>
    </source>
</evidence>
<evidence type="ECO:0000256" key="1">
    <source>
        <dbReference type="ARBA" id="ARBA00004141"/>
    </source>
</evidence>
<keyword evidence="6" id="KW-0406">Ion transport</keyword>
<keyword evidence="10" id="KW-1185">Reference proteome</keyword>
<comment type="caution">
    <text evidence="9">The sequence shown here is derived from an EMBL/GenBank/DDBJ whole genome shotgun (WGS) entry which is preliminary data.</text>
</comment>
<dbReference type="Pfam" id="PF01496">
    <property type="entry name" value="V_ATPase_I"/>
    <property type="match status" value="1"/>
</dbReference>
<dbReference type="Proteomes" id="UP001489509">
    <property type="component" value="Unassembled WGS sequence"/>
</dbReference>
<feature type="transmembrane region" description="Helical" evidence="8">
    <location>
        <begin position="563"/>
        <end position="584"/>
    </location>
</feature>
<keyword evidence="5 8" id="KW-1133">Transmembrane helix</keyword>
<evidence type="ECO:0000313" key="10">
    <source>
        <dbReference type="Proteomes" id="UP001489509"/>
    </source>
</evidence>
<protein>
    <submittedName>
        <fullName evidence="9">V-type ATPase 116kDa subunit family protein</fullName>
    </submittedName>
</protein>
<feature type="transmembrane region" description="Helical" evidence="8">
    <location>
        <begin position="471"/>
        <end position="495"/>
    </location>
</feature>
<organism evidence="9 10">
    <name type="scientific">Solibaculum intestinale</name>
    <dbReference type="NCBI Taxonomy" id="3133165"/>
    <lineage>
        <taxon>Bacteria</taxon>
        <taxon>Bacillati</taxon>
        <taxon>Bacillota</taxon>
        <taxon>Clostridia</taxon>
        <taxon>Eubacteriales</taxon>
        <taxon>Oscillospiraceae</taxon>
        <taxon>Solibaculum</taxon>
    </lineage>
</organism>
<comment type="similarity">
    <text evidence="2">Belongs to the V-ATPase 116 kDa subunit family.</text>
</comment>
<feature type="transmembrane region" description="Helical" evidence="8">
    <location>
        <begin position="357"/>
        <end position="378"/>
    </location>
</feature>
<evidence type="ECO:0000256" key="6">
    <source>
        <dbReference type="ARBA" id="ARBA00023065"/>
    </source>
</evidence>
<feature type="transmembrane region" description="Helical" evidence="8">
    <location>
        <begin position="501"/>
        <end position="519"/>
    </location>
</feature>
<comment type="subcellular location">
    <subcellularLocation>
        <location evidence="1">Membrane</location>
        <topology evidence="1">Multi-pass membrane protein</topology>
    </subcellularLocation>
</comment>
<evidence type="ECO:0000256" key="8">
    <source>
        <dbReference type="SAM" id="Phobius"/>
    </source>
</evidence>
<dbReference type="EMBL" id="JBBMFD010000012">
    <property type="protein sequence ID" value="MEQ2440794.1"/>
    <property type="molecule type" value="Genomic_DNA"/>
</dbReference>
<keyword evidence="7 8" id="KW-0472">Membrane</keyword>
<dbReference type="PANTHER" id="PTHR11629:SF63">
    <property type="entry name" value="V-TYPE PROTON ATPASE SUBUNIT A"/>
    <property type="match status" value="1"/>
</dbReference>
<evidence type="ECO:0000256" key="7">
    <source>
        <dbReference type="ARBA" id="ARBA00023136"/>
    </source>
</evidence>
<feature type="transmembrane region" description="Helical" evidence="8">
    <location>
        <begin position="390"/>
        <end position="415"/>
    </location>
</feature>
<sequence length="646" mass="73552">MAIEKMLLVNVLGKLDTMDTALERVCIDEDFHPESTLTFLEDSKGYASISQDNPYTPMLQALDELSKSHAPPLKLTPVTSPVNYDREGLGQFVDHVSDEFRTLDQQFRALKEDISMGETFIAQLSHFTGLNVRLDEVFSCEFIKVRFGRIPRDSYPKLQAYEDNPYVMFFPGSVDTTHYWGVYFCPREQVEEVDRIFSHLYFERLRVPGVNGTPEEGIERFQKKVAVDRKRLSQLTQKIQTSWEKQHEKIENAYSFLTYLSDAFDLRRYAAKHGTLFHLIGWIPAAKQEEFFHRFDDMEAVQVVFEPPDDAPRDETPPIRLKNRWLARPFEMFVDMFGLPDYDEVDPTVFISITYCILFGIMFADVGQGILLFLVGLYMYKKRHMSIGPILMRTSIFSTLFGCIFGSVFGFETALDSIYASFGLSPFRVMEPENITLILLASIAIGCVLNMVAMVINIFSGLRRKRYADALFGPSGAAGLVFYASILTAGALLFATGLNLFSLPYILFLIVLPLLVMFFREPLGNLVGRKPKIFEDSVGEFISGNFFELFDFLLSYLSNTLSFLRVGAFVLVHAGMMKVVFVIAELFDPVGYTIAVVIGNVIVACLEALLVAIQVLRLEYYEMFSRFYSGNGKPFLSIRSRKTQNQ</sequence>
<evidence type="ECO:0000256" key="5">
    <source>
        <dbReference type="ARBA" id="ARBA00022989"/>
    </source>
</evidence>
<keyword evidence="4 8" id="KW-0812">Transmembrane</keyword>
<dbReference type="PANTHER" id="PTHR11629">
    <property type="entry name" value="VACUOLAR PROTON ATPASES"/>
    <property type="match status" value="1"/>
</dbReference>
<feature type="transmembrane region" description="Helical" evidence="8">
    <location>
        <begin position="590"/>
        <end position="616"/>
    </location>
</feature>
<proteinExistence type="inferred from homology"/>
<gene>
    <name evidence="9" type="ORF">WMO26_08160</name>
</gene>
<feature type="transmembrane region" description="Helical" evidence="8">
    <location>
        <begin position="435"/>
        <end position="459"/>
    </location>
</feature>
<evidence type="ECO:0000256" key="2">
    <source>
        <dbReference type="ARBA" id="ARBA00009904"/>
    </source>
</evidence>
<name>A0ABV1E0G1_9FIRM</name>
<evidence type="ECO:0000313" key="9">
    <source>
        <dbReference type="EMBL" id="MEQ2440794.1"/>
    </source>
</evidence>
<dbReference type="InterPro" id="IPR002490">
    <property type="entry name" value="V-ATPase_116kDa_su"/>
</dbReference>
<dbReference type="RefSeq" id="WP_349219500.1">
    <property type="nucleotide sequence ID" value="NZ_JBBMFD010000012.1"/>
</dbReference>